<reference evidence="1 2" key="1">
    <citation type="submission" date="2017-03" db="EMBL/GenBank/DDBJ databases">
        <title>Genome sequence of Sphingomonas mucosissima DSM 17494.</title>
        <authorList>
            <person name="Poehlein A."/>
            <person name="Wuebbeler J.H."/>
            <person name="Steinbuechel A."/>
            <person name="Daniel R."/>
        </authorList>
    </citation>
    <scope>NUCLEOTIDE SEQUENCE [LARGE SCALE GENOMIC DNA]</scope>
    <source>
        <strain evidence="1 2">DSM 17494</strain>
    </source>
</reference>
<name>A0A245ZQI8_9SPHN</name>
<comment type="caution">
    <text evidence="1">The sequence shown here is derived from an EMBL/GenBank/DDBJ whole genome shotgun (WGS) entry which is preliminary data.</text>
</comment>
<protein>
    <recommendedName>
        <fullName evidence="3">DUF3768 domain-containing protein</fullName>
    </recommendedName>
</protein>
<evidence type="ECO:0000313" key="2">
    <source>
        <dbReference type="Proteomes" id="UP000197783"/>
    </source>
</evidence>
<evidence type="ECO:0000313" key="1">
    <source>
        <dbReference type="EMBL" id="OWK32004.1"/>
    </source>
</evidence>
<dbReference type="Proteomes" id="UP000197783">
    <property type="component" value="Unassembled WGS sequence"/>
</dbReference>
<dbReference type="EMBL" id="NBBJ01000001">
    <property type="protein sequence ID" value="OWK32004.1"/>
    <property type="molecule type" value="Genomic_DNA"/>
</dbReference>
<organism evidence="1 2">
    <name type="scientific">Sphingomonas mucosissima</name>
    <dbReference type="NCBI Taxonomy" id="370959"/>
    <lineage>
        <taxon>Bacteria</taxon>
        <taxon>Pseudomonadati</taxon>
        <taxon>Pseudomonadota</taxon>
        <taxon>Alphaproteobacteria</taxon>
        <taxon>Sphingomonadales</taxon>
        <taxon>Sphingomonadaceae</taxon>
        <taxon>Sphingomonas</taxon>
    </lineage>
</organism>
<gene>
    <name evidence="1" type="ORF">SPMU_03250</name>
</gene>
<sequence length="120" mass="13012">MNAKSTTHASKASDTLSPIARLNDAFRQMPVDGRLAVTAGVIALGKGALADILQAVACFDAFTPDNDPYGEHDFGAVEWNGTRIFWKIDCYDRAMRFGSPDPADPSVTTRVLTVMLADEY</sequence>
<evidence type="ECO:0008006" key="3">
    <source>
        <dbReference type="Google" id="ProtNLM"/>
    </source>
</evidence>
<accession>A0A245ZQI8</accession>
<keyword evidence="2" id="KW-1185">Reference proteome</keyword>
<dbReference type="Pfam" id="PF12599">
    <property type="entry name" value="DUF3768"/>
    <property type="match status" value="1"/>
</dbReference>
<proteinExistence type="predicted"/>
<dbReference type="OrthoDB" id="1495368at2"/>
<dbReference type="RefSeq" id="WP_088331280.1">
    <property type="nucleotide sequence ID" value="NZ_NBBJ01000001.1"/>
</dbReference>
<dbReference type="AlphaFoldDB" id="A0A245ZQI8"/>
<dbReference type="InterPro" id="IPR022243">
    <property type="entry name" value="DUF3768"/>
</dbReference>